<dbReference type="Pfam" id="PF15420">
    <property type="entry name" value="Abhydrolase_9_N"/>
    <property type="match status" value="1"/>
</dbReference>
<dbReference type="AlphaFoldDB" id="A0A239CY61"/>
<accession>A0A239CY61</accession>
<feature type="domain" description="Alpha/beta-hydrolase N-terminal" evidence="4">
    <location>
        <begin position="75"/>
        <end position="281"/>
    </location>
</feature>
<dbReference type="InterPro" id="IPR027788">
    <property type="entry name" value="Alpha/beta-hydrolase_N_dom"/>
</dbReference>
<dbReference type="InterPro" id="IPR027787">
    <property type="entry name" value="Alpha/beta-hydrolase_catalytic"/>
</dbReference>
<evidence type="ECO:0000259" key="4">
    <source>
        <dbReference type="Pfam" id="PF15420"/>
    </source>
</evidence>
<feature type="domain" description="Alpha/beta-hydrolase catalytic" evidence="3">
    <location>
        <begin position="298"/>
        <end position="585"/>
    </location>
</feature>
<dbReference type="InterPro" id="IPR012037">
    <property type="entry name" value="Alpha/beta-hydrolase_fam"/>
</dbReference>
<proteinExistence type="predicted"/>
<feature type="region of interest" description="Disordered" evidence="1">
    <location>
        <begin position="1"/>
        <end position="59"/>
    </location>
</feature>
<evidence type="ECO:0000256" key="2">
    <source>
        <dbReference type="SAM" id="Phobius"/>
    </source>
</evidence>
<feature type="compositionally biased region" description="Basic and acidic residues" evidence="1">
    <location>
        <begin position="1"/>
        <end position="12"/>
    </location>
</feature>
<feature type="transmembrane region" description="Helical" evidence="2">
    <location>
        <begin position="92"/>
        <end position="113"/>
    </location>
</feature>
<feature type="transmembrane region" description="Helical" evidence="2">
    <location>
        <begin position="125"/>
        <end position="145"/>
    </location>
</feature>
<dbReference type="EMBL" id="FZOH01000003">
    <property type="protein sequence ID" value="SNS25040.1"/>
    <property type="molecule type" value="Genomic_DNA"/>
</dbReference>
<evidence type="ECO:0000313" key="6">
    <source>
        <dbReference type="Proteomes" id="UP000198386"/>
    </source>
</evidence>
<reference evidence="6" key="1">
    <citation type="submission" date="2017-06" db="EMBL/GenBank/DDBJ databases">
        <authorList>
            <person name="Varghese N."/>
            <person name="Submissions S."/>
        </authorList>
    </citation>
    <scope>NUCLEOTIDE SEQUENCE [LARGE SCALE GENOMIC DNA]</scope>
    <source>
        <strain evidence="6">DSM 45423</strain>
    </source>
</reference>
<protein>
    <submittedName>
        <fullName evidence="5">Uncharacterized membrane protein</fullName>
    </submittedName>
</protein>
<evidence type="ECO:0000259" key="3">
    <source>
        <dbReference type="Pfam" id="PF10081"/>
    </source>
</evidence>
<name>A0A239CY61_9ACTN</name>
<gene>
    <name evidence="5" type="ORF">SAMN04488107_1891</name>
</gene>
<keyword evidence="2" id="KW-0472">Membrane</keyword>
<keyword evidence="2" id="KW-0812">Transmembrane</keyword>
<keyword evidence="6" id="KW-1185">Reference proteome</keyword>
<dbReference type="RefSeq" id="WP_176449916.1">
    <property type="nucleotide sequence ID" value="NZ_FZOH01000003.1"/>
</dbReference>
<feature type="compositionally biased region" description="Basic and acidic residues" evidence="1">
    <location>
        <begin position="36"/>
        <end position="50"/>
    </location>
</feature>
<dbReference type="Pfam" id="PF10081">
    <property type="entry name" value="Abhydrolase_9"/>
    <property type="match status" value="1"/>
</dbReference>
<organism evidence="5 6">
    <name type="scientific">Geodermatophilus saharensis</name>
    <dbReference type="NCBI Taxonomy" id="1137994"/>
    <lineage>
        <taxon>Bacteria</taxon>
        <taxon>Bacillati</taxon>
        <taxon>Actinomycetota</taxon>
        <taxon>Actinomycetes</taxon>
        <taxon>Geodermatophilales</taxon>
        <taxon>Geodermatophilaceae</taxon>
        <taxon>Geodermatophilus</taxon>
    </lineage>
</organism>
<dbReference type="Proteomes" id="UP000198386">
    <property type="component" value="Unassembled WGS sequence"/>
</dbReference>
<feature type="transmembrane region" description="Helical" evidence="2">
    <location>
        <begin position="59"/>
        <end position="80"/>
    </location>
</feature>
<feature type="transmembrane region" description="Helical" evidence="2">
    <location>
        <begin position="207"/>
        <end position="226"/>
    </location>
</feature>
<sequence>MSSSASRERPSRETLPASVPEPRDQADRPAAPGDRTGADGARRGRRPARERPRRRPFRYTLPGTVGTLVFFCLSLTPSLLPRTGLTQGLISGITAAFGYGVGVAVAAAWRAVVDRDARRARRRSWLVLAGVALVCVVAATVYGRYWQARIRELMDAPADSAVSVVVVPLVAGVVFVVLVALARAIRRAGSWTAQLLDRWIGARAARLLGWAVVLTGVLLLLTGVVVDQLVAAADRAFSLRNDRTDDGVAQPVVPERSGGPGSLISWTSLGREGRTFVGTGPSAGDIGAFTGAAARQPVRAYAGLDSAASAELRARLAVDDLARAGGFDRAYLLVVTTTGSGWVDPGAVDSLEYLAGGDSATVAIQYSYLPSVLSYVVDSDRAREAGRELFDAVYERWNRLPLDDRPRLLVAGESLGSFGGETAFSGEYDLRNRTGGAVFAGPPEFNTLYREFVSDRDEGSREVAPEYRDGRTVRFTDDPAEDVAPTGEPWDGSRVLYLVHPSDPIVWWTPELLYARPTWLEEHRGDDVVHAVRWIPFVTFWQLTADLPSAGNVPDGHGHVYRSQYVDAWARVLQPPGWDAERARQLRGLVAADA</sequence>
<keyword evidence="2" id="KW-1133">Transmembrane helix</keyword>
<dbReference type="PIRSF" id="PIRSF007542">
    <property type="entry name" value="UCP007542"/>
    <property type="match status" value="1"/>
</dbReference>
<feature type="transmembrane region" description="Helical" evidence="2">
    <location>
        <begin position="165"/>
        <end position="186"/>
    </location>
</feature>
<evidence type="ECO:0000256" key="1">
    <source>
        <dbReference type="SAM" id="MobiDB-lite"/>
    </source>
</evidence>
<evidence type="ECO:0000313" key="5">
    <source>
        <dbReference type="EMBL" id="SNS25040.1"/>
    </source>
</evidence>